<accession>D2QWD9</accession>
<gene>
    <name evidence="1" type="ordered locus">Psta_1337</name>
</gene>
<dbReference type="AlphaFoldDB" id="D2QWD9"/>
<organism evidence="1 2">
    <name type="scientific">Pirellula staleyi (strain ATCC 27377 / DSM 6068 / ICPB 4128)</name>
    <name type="common">Pirella staleyi</name>
    <dbReference type="NCBI Taxonomy" id="530564"/>
    <lineage>
        <taxon>Bacteria</taxon>
        <taxon>Pseudomonadati</taxon>
        <taxon>Planctomycetota</taxon>
        <taxon>Planctomycetia</taxon>
        <taxon>Pirellulales</taxon>
        <taxon>Pirellulaceae</taxon>
        <taxon>Pirellula</taxon>
    </lineage>
</organism>
<dbReference type="InterPro" id="IPR005883">
    <property type="entry name" value="PilM"/>
</dbReference>
<evidence type="ECO:0000313" key="2">
    <source>
        <dbReference type="Proteomes" id="UP000001887"/>
    </source>
</evidence>
<evidence type="ECO:0000313" key="1">
    <source>
        <dbReference type="EMBL" id="ADB16014.1"/>
    </source>
</evidence>
<dbReference type="PANTHER" id="PTHR32432:SF3">
    <property type="entry name" value="ETHANOLAMINE UTILIZATION PROTEIN EUTJ"/>
    <property type="match status" value="1"/>
</dbReference>
<sequence>MLGAIGFSFGAKTSDIAWGIDLSEYALKAVKLTRDPKTKIVKLEQAEFIPHSSPLTHPDAELDRNELMQATLKDFLSRADLKGAKVVIAVPGHRVLGRFFELPPLPAKKVAGAVQYETKHQIPINLEELCWSHYILDERDAKTADEFPRRIMVVAAREVHVQERLAIFKTAGINVDIVQSECIAIHNAMVQEFYPDTLETDPKLKAIKAQGAAEQAASGDAIAIVDLGTESSNVVISTATSVWFRSFGKGGDTMTQALVKQFQLTYPQAEQLKREPSKARRFHLLHATMSPIFVQIGSEIERSIAGYHKLYSDHKVHHVYGIGGAFPTHGLMRHLRSGK</sequence>
<dbReference type="InterPro" id="IPR043129">
    <property type="entry name" value="ATPase_NBD"/>
</dbReference>
<dbReference type="EMBL" id="CP001848">
    <property type="protein sequence ID" value="ADB16014.1"/>
    <property type="molecule type" value="Genomic_DNA"/>
</dbReference>
<dbReference type="SUPFAM" id="SSF53067">
    <property type="entry name" value="Actin-like ATPase domain"/>
    <property type="match status" value="2"/>
</dbReference>
<name>D2QWD9_PIRSD</name>
<dbReference type="CDD" id="cd24049">
    <property type="entry name" value="ASKHA_NBD_PilM"/>
    <property type="match status" value="1"/>
</dbReference>
<dbReference type="Gene3D" id="3.30.420.40">
    <property type="match status" value="2"/>
</dbReference>
<reference evidence="1 2" key="1">
    <citation type="journal article" date="2009" name="Stand. Genomic Sci.">
        <title>Complete genome sequence of Pirellula staleyi type strain (ATCC 27377).</title>
        <authorList>
            <person name="Clum A."/>
            <person name="Tindall B.J."/>
            <person name="Sikorski J."/>
            <person name="Ivanova N."/>
            <person name="Mavrommatis K."/>
            <person name="Lucas S."/>
            <person name="Glavina del Rio T."/>
            <person name="Nolan M."/>
            <person name="Chen F."/>
            <person name="Tice H."/>
            <person name="Pitluck S."/>
            <person name="Cheng J.F."/>
            <person name="Chertkov O."/>
            <person name="Brettin T."/>
            <person name="Han C."/>
            <person name="Detter J.C."/>
            <person name="Kuske C."/>
            <person name="Bruce D."/>
            <person name="Goodwin L."/>
            <person name="Ovchinikova G."/>
            <person name="Pati A."/>
            <person name="Mikhailova N."/>
            <person name="Chen A."/>
            <person name="Palaniappan K."/>
            <person name="Land M."/>
            <person name="Hauser L."/>
            <person name="Chang Y.J."/>
            <person name="Jeffries C.D."/>
            <person name="Chain P."/>
            <person name="Rohde M."/>
            <person name="Goker M."/>
            <person name="Bristow J."/>
            <person name="Eisen J.A."/>
            <person name="Markowitz V."/>
            <person name="Hugenholtz P."/>
            <person name="Kyrpides N.C."/>
            <person name="Klenk H.P."/>
            <person name="Lapidus A."/>
        </authorList>
    </citation>
    <scope>NUCLEOTIDE SEQUENCE [LARGE SCALE GENOMIC DNA]</scope>
    <source>
        <strain evidence="2">ATCC 27377 / DSM 6068 / ICPB 4128</strain>
    </source>
</reference>
<dbReference type="Gene3D" id="3.30.1490.300">
    <property type="match status" value="1"/>
</dbReference>
<dbReference type="InterPro" id="IPR050696">
    <property type="entry name" value="FtsA/MreB"/>
</dbReference>
<dbReference type="Proteomes" id="UP000001887">
    <property type="component" value="Chromosome"/>
</dbReference>
<dbReference type="STRING" id="530564.Psta_1337"/>
<dbReference type="Pfam" id="PF11104">
    <property type="entry name" value="PilM_2"/>
    <property type="match status" value="1"/>
</dbReference>
<protein>
    <submittedName>
        <fullName evidence="1">Tfp pilus assembly protein ATPase PilM-like protein</fullName>
    </submittedName>
</protein>
<dbReference type="eggNOG" id="COG4972">
    <property type="taxonomic scope" value="Bacteria"/>
</dbReference>
<proteinExistence type="predicted"/>
<keyword evidence="2" id="KW-1185">Reference proteome</keyword>
<dbReference type="KEGG" id="psl:Psta_1337"/>
<dbReference type="PANTHER" id="PTHR32432">
    <property type="entry name" value="CELL DIVISION PROTEIN FTSA-RELATED"/>
    <property type="match status" value="1"/>
</dbReference>
<dbReference type="HOGENOM" id="CLU_818477_0_0_0"/>